<name>R9ULN8_9BACL</name>
<gene>
    <name evidence="1" type="ORF">B2K_39550</name>
</gene>
<dbReference type="KEGG" id="pmw:B2K_39550"/>
<dbReference type="Proteomes" id="UP000007392">
    <property type="component" value="Chromosome"/>
</dbReference>
<evidence type="ECO:0000313" key="2">
    <source>
        <dbReference type="Proteomes" id="UP000007392"/>
    </source>
</evidence>
<dbReference type="EMBL" id="CP003422">
    <property type="protein sequence ID" value="AGN70716.1"/>
    <property type="molecule type" value="Genomic_DNA"/>
</dbReference>
<organism evidence="1 2">
    <name type="scientific">Paenibacillus mucilaginosus K02</name>
    <dbReference type="NCBI Taxonomy" id="997761"/>
    <lineage>
        <taxon>Bacteria</taxon>
        <taxon>Bacillati</taxon>
        <taxon>Bacillota</taxon>
        <taxon>Bacilli</taxon>
        <taxon>Bacillales</taxon>
        <taxon>Paenibacillaceae</taxon>
        <taxon>Paenibacillus</taxon>
    </lineage>
</organism>
<dbReference type="AlphaFoldDB" id="R9ULN8"/>
<proteinExistence type="predicted"/>
<sequence length="34" mass="3990">MELEALIRRIIREEIELYMQERGQAAGEKQAADK</sequence>
<evidence type="ECO:0000313" key="1">
    <source>
        <dbReference type="EMBL" id="AGN70716.1"/>
    </source>
</evidence>
<accession>R9ULN8</accession>
<reference evidence="1 2" key="1">
    <citation type="submission" date="2013-06" db="EMBL/GenBank/DDBJ databases">
        <title>Complete genome sequence of Paenibacillus mucilaginosus K02.</title>
        <authorList>
            <person name="Xiao B."/>
            <person name="Sun L."/>
            <person name="Xiao L."/>
            <person name="Lian B."/>
        </authorList>
    </citation>
    <scope>NUCLEOTIDE SEQUENCE [LARGE SCALE GENOMIC DNA]</scope>
    <source>
        <strain evidence="1 2">K02</strain>
    </source>
</reference>
<dbReference type="HOGENOM" id="CLU_3374944_0_0_9"/>
<protein>
    <submittedName>
        <fullName evidence="1">Uncharacterized protein</fullName>
    </submittedName>
</protein>